<dbReference type="EMBL" id="FXAT01000001">
    <property type="protein sequence ID" value="SMG17912.1"/>
    <property type="molecule type" value="Genomic_DNA"/>
</dbReference>
<reference evidence="3" key="1">
    <citation type="submission" date="2017-04" db="EMBL/GenBank/DDBJ databases">
        <authorList>
            <person name="Varghese N."/>
            <person name="Submissions S."/>
        </authorList>
    </citation>
    <scope>NUCLEOTIDE SEQUENCE [LARGE SCALE GENOMIC DNA]</scope>
    <source>
        <strain evidence="3">LMG 29540</strain>
    </source>
</reference>
<comment type="similarity">
    <text evidence="1">Belongs to the HyuE racemase family.</text>
</comment>
<dbReference type="PANTHER" id="PTHR28047">
    <property type="entry name" value="PROTEIN DCG1"/>
    <property type="match status" value="1"/>
</dbReference>
<dbReference type="InterPro" id="IPR053714">
    <property type="entry name" value="Iso_Racemase_Enz_sf"/>
</dbReference>
<organism evidence="2 3">
    <name type="scientific">Paraburkholderia susongensis</name>
    <dbReference type="NCBI Taxonomy" id="1515439"/>
    <lineage>
        <taxon>Bacteria</taxon>
        <taxon>Pseudomonadati</taxon>
        <taxon>Pseudomonadota</taxon>
        <taxon>Betaproteobacteria</taxon>
        <taxon>Burkholderiales</taxon>
        <taxon>Burkholderiaceae</taxon>
        <taxon>Paraburkholderia</taxon>
    </lineage>
</organism>
<dbReference type="Proteomes" id="UP000193228">
    <property type="component" value="Unassembled WGS sequence"/>
</dbReference>
<dbReference type="OrthoDB" id="8859334at2"/>
<protein>
    <submittedName>
        <fullName evidence="2">Allantoin racemase</fullName>
    </submittedName>
</protein>
<keyword evidence="3" id="KW-1185">Reference proteome</keyword>
<evidence type="ECO:0000313" key="3">
    <source>
        <dbReference type="Proteomes" id="UP000193228"/>
    </source>
</evidence>
<proteinExistence type="inferred from homology"/>
<accession>A0A1X7ISS8</accession>
<dbReference type="InterPro" id="IPR052186">
    <property type="entry name" value="Hydantoin_racemase-like"/>
</dbReference>
<evidence type="ECO:0000256" key="1">
    <source>
        <dbReference type="ARBA" id="ARBA00038414"/>
    </source>
</evidence>
<dbReference type="AlphaFoldDB" id="A0A1X7ISS8"/>
<dbReference type="STRING" id="1515439.SAMN06265784_1011006"/>
<dbReference type="InterPro" id="IPR015942">
    <property type="entry name" value="Asp/Glu/hydantoin_racemase"/>
</dbReference>
<dbReference type="GO" id="GO:0047661">
    <property type="term" value="F:amino-acid racemase activity"/>
    <property type="evidence" value="ECO:0007669"/>
    <property type="project" value="InterPro"/>
</dbReference>
<dbReference type="PANTHER" id="PTHR28047:SF5">
    <property type="entry name" value="PROTEIN DCG1"/>
    <property type="match status" value="1"/>
</dbReference>
<sequence length="233" mass="23928">MRVALLNPNASHHITERMLAEARGAVNGACEIVGYTNADGPPAIRSRVDNAEAIAGLLRLARAHATRDVDAVILGVSMDTALDSVRQMLEVPVVGTAEAALATAGMLGGKIGLLTVGTALTPLYAELADHYGYRARVAGIRGIAAPAAYGAKLAPEVAALMRDAVVSLCRDDGADVVVTVAAALCGYVPEVAAQAEVPVLDGIACAAVQALSLARLRPRKASYGSFALPRHDA</sequence>
<dbReference type="Gene3D" id="3.40.50.12500">
    <property type="match status" value="1"/>
</dbReference>
<dbReference type="Pfam" id="PF01177">
    <property type="entry name" value="Asp_Glu_race"/>
    <property type="match status" value="1"/>
</dbReference>
<gene>
    <name evidence="2" type="ORF">SAMN06265784_1011006</name>
</gene>
<evidence type="ECO:0000313" key="2">
    <source>
        <dbReference type="EMBL" id="SMG17912.1"/>
    </source>
</evidence>
<dbReference type="RefSeq" id="WP_143808813.1">
    <property type="nucleotide sequence ID" value="NZ_FXAT01000001.1"/>
</dbReference>
<name>A0A1X7ISS8_9BURK</name>